<dbReference type="Pfam" id="PF02861">
    <property type="entry name" value="Clp_N"/>
    <property type="match status" value="1"/>
</dbReference>
<name>A0A8E0I9I7_LACPA</name>
<dbReference type="PANTHER" id="PTHR11638">
    <property type="entry name" value="ATP-DEPENDENT CLP PROTEASE"/>
    <property type="match status" value="1"/>
</dbReference>
<dbReference type="Pfam" id="PF00004">
    <property type="entry name" value="AAA"/>
    <property type="match status" value="1"/>
</dbReference>
<evidence type="ECO:0000256" key="4">
    <source>
        <dbReference type="ARBA" id="ARBA00023186"/>
    </source>
</evidence>
<proteinExistence type="inferred from homology"/>
<protein>
    <submittedName>
        <fullName evidence="12">ATP-dependent Clp protease, ATP-binding subunit ClpC</fullName>
    </submittedName>
</protein>
<dbReference type="PROSITE" id="PS51903">
    <property type="entry name" value="CLP_R"/>
    <property type="match status" value="1"/>
</dbReference>
<keyword evidence="2 7" id="KW-0547">Nucleotide-binding</keyword>
<dbReference type="FunFam" id="3.40.50.300:FF:000010">
    <property type="entry name" value="Chaperone clpB 1, putative"/>
    <property type="match status" value="1"/>
</dbReference>
<dbReference type="CDD" id="cd00009">
    <property type="entry name" value="AAA"/>
    <property type="match status" value="1"/>
</dbReference>
<evidence type="ECO:0000256" key="3">
    <source>
        <dbReference type="ARBA" id="ARBA00022840"/>
    </source>
</evidence>
<evidence type="ECO:0000259" key="11">
    <source>
        <dbReference type="PROSITE" id="PS51903"/>
    </source>
</evidence>
<dbReference type="Pfam" id="PF07724">
    <property type="entry name" value="AAA_2"/>
    <property type="match status" value="1"/>
</dbReference>
<comment type="function">
    <text evidence="5">Part of a stress-induced multi-chaperone system, it is involved in the recovery of the cell from heat-induced damage, in cooperation with DnaK, DnaJ and GrpE. Acts before DnaK, in the processing of protein aggregates. Protein binding stimulates the ATPase activity; ATP hydrolysis unfolds the denatured protein aggregates, which probably helps expose new hydrophobic binding sites on the surface of ClpB-bound aggregates, contributing to the solubilization and refolding of denatured protein aggregates by DnaK.</text>
</comment>
<dbReference type="Gene3D" id="1.10.1780.10">
    <property type="entry name" value="Clp, N-terminal domain"/>
    <property type="match status" value="1"/>
</dbReference>
<dbReference type="InterPro" id="IPR028299">
    <property type="entry name" value="ClpA/B_CS2"/>
</dbReference>
<keyword evidence="12" id="KW-0645">Protease</keyword>
<feature type="region of interest" description="Disordered" evidence="9">
    <location>
        <begin position="155"/>
        <end position="174"/>
    </location>
</feature>
<dbReference type="Gene3D" id="1.10.8.60">
    <property type="match status" value="2"/>
</dbReference>
<dbReference type="AlphaFoldDB" id="A0A8E0I9I7"/>
<dbReference type="InterPro" id="IPR036628">
    <property type="entry name" value="Clp_N_dom_sf"/>
</dbReference>
<evidence type="ECO:0000256" key="5">
    <source>
        <dbReference type="ARBA" id="ARBA00025613"/>
    </source>
</evidence>
<comment type="caution">
    <text evidence="12">The sequence shown here is derived from an EMBL/GenBank/DDBJ whole genome shotgun (WGS) entry which is preliminary data.</text>
</comment>
<dbReference type="InterPro" id="IPR001943">
    <property type="entry name" value="UVR_dom"/>
</dbReference>
<evidence type="ECO:0000256" key="1">
    <source>
        <dbReference type="ARBA" id="ARBA00022737"/>
    </source>
</evidence>
<dbReference type="SUPFAM" id="SSF81923">
    <property type="entry name" value="Double Clp-N motif"/>
    <property type="match status" value="1"/>
</dbReference>
<accession>A0A8E0I9I7</accession>
<dbReference type="InterPro" id="IPR001270">
    <property type="entry name" value="ClpA/B"/>
</dbReference>
<dbReference type="GO" id="GO:0006508">
    <property type="term" value="P:proteolysis"/>
    <property type="evidence" value="ECO:0007669"/>
    <property type="project" value="UniProtKB-KW"/>
</dbReference>
<dbReference type="PRINTS" id="PR00300">
    <property type="entry name" value="CLPPROTEASEA"/>
</dbReference>
<dbReference type="InterPro" id="IPR003959">
    <property type="entry name" value="ATPase_AAA_core"/>
</dbReference>
<evidence type="ECO:0000256" key="9">
    <source>
        <dbReference type="SAM" id="MobiDB-lite"/>
    </source>
</evidence>
<dbReference type="InterPro" id="IPR003593">
    <property type="entry name" value="AAA+_ATPase"/>
</dbReference>
<evidence type="ECO:0000256" key="6">
    <source>
        <dbReference type="PROSITE-ProRule" id="PRU01251"/>
    </source>
</evidence>
<dbReference type="Proteomes" id="UP000014257">
    <property type="component" value="Unassembled WGS sequence"/>
</dbReference>
<feature type="coiled-coil region" evidence="8">
    <location>
        <begin position="410"/>
        <end position="444"/>
    </location>
</feature>
<dbReference type="InterPro" id="IPR004176">
    <property type="entry name" value="Clp_R_N"/>
</dbReference>
<dbReference type="EMBL" id="ANMI01000150">
    <property type="protein sequence ID" value="EPC27672.1"/>
    <property type="molecule type" value="Genomic_DNA"/>
</dbReference>
<evidence type="ECO:0000256" key="2">
    <source>
        <dbReference type="ARBA" id="ARBA00022741"/>
    </source>
</evidence>
<dbReference type="SMART" id="SM00382">
    <property type="entry name" value="AAA"/>
    <property type="match status" value="2"/>
</dbReference>
<dbReference type="Gene3D" id="4.10.860.10">
    <property type="entry name" value="UVR domain"/>
    <property type="match status" value="1"/>
</dbReference>
<dbReference type="SMART" id="SM01086">
    <property type="entry name" value="ClpB_D2-small"/>
    <property type="match status" value="1"/>
</dbReference>
<dbReference type="PANTHER" id="PTHR11638:SF18">
    <property type="entry name" value="HEAT SHOCK PROTEIN 104"/>
    <property type="match status" value="1"/>
</dbReference>
<dbReference type="SUPFAM" id="SSF52540">
    <property type="entry name" value="P-loop containing nucleoside triphosphate hydrolases"/>
    <property type="match status" value="2"/>
</dbReference>
<dbReference type="GO" id="GO:0034605">
    <property type="term" value="P:cellular response to heat"/>
    <property type="evidence" value="ECO:0007669"/>
    <property type="project" value="TreeGrafter"/>
</dbReference>
<dbReference type="InterPro" id="IPR019489">
    <property type="entry name" value="Clp_ATPase_C"/>
</dbReference>
<evidence type="ECO:0000256" key="7">
    <source>
        <dbReference type="RuleBase" id="RU004432"/>
    </source>
</evidence>
<dbReference type="Pfam" id="PF10431">
    <property type="entry name" value="ClpB_D2-small"/>
    <property type="match status" value="1"/>
</dbReference>
<keyword evidence="1 6" id="KW-0677">Repeat</keyword>
<keyword evidence="8" id="KW-0175">Coiled coil</keyword>
<sequence>MDNLFTPSAKNVLLLAQEQAKYFHHHAVGTEHLLMALVMEKDGIAGKTLRQLGVTENDVHDEIERFTGYGTVDAAGQASDSYLPYSPKGKEILAFAGDEAKRLGALKIGTEHVLLGLLREDDILAARILQNLGLSLSKTRQIVFKKMGIADTAAKRRPMARGGARQDGQGTPTLDGLARDLTQMARENRMDPVVGRDKEVRRLIQILARRTKNNPVLIGEPGVGKTAIAEGFAEKIVSGKVPDDMVNKRLMMLDMGSLVAGTKYRGEFEDRLKKIIDEIYKDGNVILFIDELHTLIGAGGAEGAIDASNILKPALARGELQLIGATTLDEYQKYIEKDAALERRFATIQVDEPTEEEAEQILKGLRPRYEAHHGVTITDEALHQAVVLSSRYITTRFLPDKAIDLVDESAAKVRLDKANVETKADKLQDELAKLVADKEDAIDHQDFETAANIRTQEADLKTKLADTPEPVNESGVRTDIKVTGDDVAEVVSQWTGVPVTQLQKKESDRLVNLEKILHERVVGQDEAVSAVARAIRRARSGLKDPTRPIGSFMFLGPTGVGKTELAKALAEAMFGSEDAMIRVDMSEYMEKFSTSRLIGAAPGYVGYDEGGQLTEKVRNKPYSVVLLDEVEKAHPDVFNILLQVLDDGYLTDSKGRRVDFRNTILIMTSNIGATAIRDDKTVGFGAKDPQADFNAMKSRMLDELKKAFRPEFLNRIDETVVFHSLNKAELHEIVKIMTKTVLSRIKDQGIDVKITPAGIDAVAAAGFDPEYGARPIRRALQTGVEDQLSELLLTGQAKTGDLIQIGAKKGKLTFTVKENKGKQKENGASKEPVKA</sequence>
<gene>
    <name evidence="12" type="ORF">Lpp22_1841</name>
</gene>
<evidence type="ECO:0000259" key="10">
    <source>
        <dbReference type="PROSITE" id="PS50151"/>
    </source>
</evidence>
<dbReference type="InterPro" id="IPR041546">
    <property type="entry name" value="ClpA/ClpB_AAA_lid"/>
</dbReference>
<feature type="domain" description="Clp R" evidence="11">
    <location>
        <begin position="1"/>
        <end position="149"/>
    </location>
</feature>
<dbReference type="GO" id="GO:0016887">
    <property type="term" value="F:ATP hydrolysis activity"/>
    <property type="evidence" value="ECO:0007669"/>
    <property type="project" value="InterPro"/>
</dbReference>
<dbReference type="InterPro" id="IPR018368">
    <property type="entry name" value="ClpA/B_CS1"/>
</dbReference>
<dbReference type="GO" id="GO:0005737">
    <property type="term" value="C:cytoplasm"/>
    <property type="evidence" value="ECO:0007669"/>
    <property type="project" value="TreeGrafter"/>
</dbReference>
<dbReference type="InterPro" id="IPR027417">
    <property type="entry name" value="P-loop_NTPase"/>
</dbReference>
<dbReference type="PROSITE" id="PS00870">
    <property type="entry name" value="CLPAB_1"/>
    <property type="match status" value="1"/>
</dbReference>
<keyword evidence="12" id="KW-0378">Hydrolase</keyword>
<keyword evidence="4 7" id="KW-0143">Chaperone</keyword>
<evidence type="ECO:0000313" key="12">
    <source>
        <dbReference type="EMBL" id="EPC27672.1"/>
    </source>
</evidence>
<dbReference type="Pfam" id="PF17871">
    <property type="entry name" value="AAA_lid_9"/>
    <property type="match status" value="1"/>
</dbReference>
<dbReference type="GO" id="GO:0005524">
    <property type="term" value="F:ATP binding"/>
    <property type="evidence" value="ECO:0007669"/>
    <property type="project" value="UniProtKB-KW"/>
</dbReference>
<dbReference type="PROSITE" id="PS50151">
    <property type="entry name" value="UVR"/>
    <property type="match status" value="1"/>
</dbReference>
<comment type="similarity">
    <text evidence="7">Belongs to the ClpA/ClpB family.</text>
</comment>
<evidence type="ECO:0000313" key="13">
    <source>
        <dbReference type="Proteomes" id="UP000014257"/>
    </source>
</evidence>
<dbReference type="InterPro" id="IPR050130">
    <property type="entry name" value="ClpA_ClpB"/>
</dbReference>
<feature type="domain" description="UVR" evidence="10">
    <location>
        <begin position="428"/>
        <end position="463"/>
    </location>
</feature>
<organism evidence="12 13">
    <name type="scientific">Lacticaseibacillus paracasei subsp. paracasei Lpp22</name>
    <dbReference type="NCBI Taxonomy" id="1256221"/>
    <lineage>
        <taxon>Bacteria</taxon>
        <taxon>Bacillati</taxon>
        <taxon>Bacillota</taxon>
        <taxon>Bacilli</taxon>
        <taxon>Lactobacillales</taxon>
        <taxon>Lactobacillaceae</taxon>
        <taxon>Lacticaseibacillus</taxon>
    </lineage>
</organism>
<dbReference type="PROSITE" id="PS00871">
    <property type="entry name" value="CLPAB_2"/>
    <property type="match status" value="1"/>
</dbReference>
<dbReference type="CDD" id="cd19499">
    <property type="entry name" value="RecA-like_ClpB_Hsp104-like"/>
    <property type="match status" value="1"/>
</dbReference>
<reference evidence="12 13" key="1">
    <citation type="journal article" date="2013" name="PLoS ONE">
        <title>Lactobacillus paracasei comparative genomics: towards species pan-genome definition and exploitation of diversity.</title>
        <authorList>
            <person name="Smokvina T."/>
            <person name="Wels M."/>
            <person name="Polka J."/>
            <person name="Chervaux C."/>
            <person name="Brisse S."/>
            <person name="Boekhorst J."/>
            <person name="van Hylckama Vlieg J.E."/>
            <person name="Siezen R.J."/>
        </authorList>
    </citation>
    <scope>NUCLEOTIDE SEQUENCE [LARGE SCALE GENOMIC DNA]</scope>
    <source>
        <strain evidence="12 13">Lpp22</strain>
    </source>
</reference>
<dbReference type="Gene3D" id="3.40.50.300">
    <property type="entry name" value="P-loop containing nucleotide triphosphate hydrolases"/>
    <property type="match status" value="2"/>
</dbReference>
<keyword evidence="3 7" id="KW-0067">ATP-binding</keyword>
<dbReference type="GO" id="GO:0008233">
    <property type="term" value="F:peptidase activity"/>
    <property type="evidence" value="ECO:0007669"/>
    <property type="project" value="UniProtKB-KW"/>
</dbReference>
<evidence type="ECO:0000256" key="8">
    <source>
        <dbReference type="SAM" id="Coils"/>
    </source>
</evidence>
<dbReference type="FunFam" id="3.40.50.300:FF:000025">
    <property type="entry name" value="ATP-dependent Clp protease subunit"/>
    <property type="match status" value="1"/>
</dbReference>